<evidence type="ECO:0000313" key="2">
    <source>
        <dbReference type="EMBL" id="MFC4604443.1"/>
    </source>
</evidence>
<dbReference type="RefSeq" id="WP_378417258.1">
    <property type="nucleotide sequence ID" value="NZ_JBHSFO010000005.1"/>
</dbReference>
<name>A0ABV9FRD3_9NOCA</name>
<keyword evidence="3" id="KW-1185">Reference proteome</keyword>
<reference evidence="3" key="1">
    <citation type="journal article" date="2019" name="Int. J. Syst. Evol. Microbiol.">
        <title>The Global Catalogue of Microorganisms (GCM) 10K type strain sequencing project: providing services to taxonomists for standard genome sequencing and annotation.</title>
        <authorList>
            <consortium name="The Broad Institute Genomics Platform"/>
            <consortium name="The Broad Institute Genome Sequencing Center for Infectious Disease"/>
            <person name="Wu L."/>
            <person name="Ma J."/>
        </authorList>
    </citation>
    <scope>NUCLEOTIDE SEQUENCE [LARGE SCALE GENOMIC DNA]</scope>
    <source>
        <strain evidence="3">CCUG 54520</strain>
    </source>
</reference>
<sequence length="95" mass="10609">MHAVPGDWMVIKGTVVDEPDQVGLIREVHSEDGGPPYLVRWMNDDHETLVFPGPDAYVVPEASKTSSDEHERRRYAELQEVVAARQAHAHTHPSG</sequence>
<dbReference type="Proteomes" id="UP001595914">
    <property type="component" value="Unassembled WGS sequence"/>
</dbReference>
<protein>
    <submittedName>
        <fullName evidence="2">DUF1918 domain-containing protein</fullName>
    </submittedName>
</protein>
<comment type="caution">
    <text evidence="2">The sequence shown here is derived from an EMBL/GenBank/DDBJ whole genome shotgun (WGS) entry which is preliminary data.</text>
</comment>
<organism evidence="2 3">
    <name type="scientific">Rhodococcus kronopolitis</name>
    <dbReference type="NCBI Taxonomy" id="1460226"/>
    <lineage>
        <taxon>Bacteria</taxon>
        <taxon>Bacillati</taxon>
        <taxon>Actinomycetota</taxon>
        <taxon>Actinomycetes</taxon>
        <taxon>Mycobacteriales</taxon>
        <taxon>Nocardiaceae</taxon>
        <taxon>Rhodococcus</taxon>
    </lineage>
</organism>
<gene>
    <name evidence="2" type="ORF">ACFO6S_12175</name>
</gene>
<dbReference type="InterPro" id="IPR015035">
    <property type="entry name" value="DUF1918"/>
</dbReference>
<evidence type="ECO:0000259" key="1">
    <source>
        <dbReference type="Pfam" id="PF08940"/>
    </source>
</evidence>
<accession>A0ABV9FRD3</accession>
<evidence type="ECO:0000313" key="3">
    <source>
        <dbReference type="Proteomes" id="UP001595914"/>
    </source>
</evidence>
<dbReference type="SUPFAM" id="SSF50118">
    <property type="entry name" value="Cell growth inhibitor/plasmid maintenance toxic component"/>
    <property type="match status" value="1"/>
</dbReference>
<dbReference type="EMBL" id="JBHSFO010000005">
    <property type="protein sequence ID" value="MFC4604443.1"/>
    <property type="molecule type" value="Genomic_DNA"/>
</dbReference>
<dbReference type="Pfam" id="PF08940">
    <property type="entry name" value="DUF1918"/>
    <property type="match status" value="1"/>
</dbReference>
<feature type="domain" description="DUF1918" evidence="1">
    <location>
        <begin position="1"/>
        <end position="58"/>
    </location>
</feature>
<dbReference type="Gene3D" id="2.30.30.440">
    <property type="entry name" value="Domain of unknown function DUF1918"/>
    <property type="match status" value="1"/>
</dbReference>
<proteinExistence type="predicted"/>